<feature type="transmembrane region" description="Helical" evidence="5">
    <location>
        <begin position="87"/>
        <end position="111"/>
    </location>
</feature>
<dbReference type="SUPFAM" id="SSF55961">
    <property type="entry name" value="Bet v1-like"/>
    <property type="match status" value="1"/>
</dbReference>
<dbReference type="PROSITE" id="PS50848">
    <property type="entry name" value="START"/>
    <property type="match status" value="1"/>
</dbReference>
<evidence type="ECO:0000259" key="7">
    <source>
        <dbReference type="PROSITE" id="PS51439"/>
    </source>
</evidence>
<sequence length="434" mass="50007">MLYDLVEPSGKIPPWDPKMSSVNDPLLVVEAGMGKLFQDRRRFLVISVFDLCLITILWLLCTVIKGSDWPSIFLKEINIFEPNFLKLSMFDIVITAIIRVFILVFCYAILLVNHWLPVALTTLTTTTFLVIKVLFFFSYNPSGLPQYLVVLFSLIIAWFELWLVPFHILPRERRQLVVPLETPSSSHPINPKSTTDDEFRSALEASSGSDDSDYEAPHLSSGKIYSKAEYIEAVKEAEGIARGYMNDVQNWKVIVSDDPEIRFCEQSRIYYLRMEARCSPSSLFKAVWKENSFWNKKVLEFKVVLHIDDSTELCYTLTAPAMYRYIASRDFLDIRRAFIDSEREIYEGVVTSVDSSILPANSNKKVVRGFNGPSMMRMSRSVNDESMSVYEWIMNSDLKGDLPRRLVERGTSSFLLEYARSLRKFLTDNAYTHQ</sequence>
<dbReference type="PROSITE" id="PS51439">
    <property type="entry name" value="MENTAL"/>
    <property type="match status" value="1"/>
</dbReference>
<evidence type="ECO:0000313" key="8">
    <source>
        <dbReference type="Proteomes" id="UP000046393"/>
    </source>
</evidence>
<comment type="subcellular location">
    <subcellularLocation>
        <location evidence="1">Membrane</location>
        <topology evidence="1">Multi-pass membrane protein</topology>
    </subcellularLocation>
</comment>
<evidence type="ECO:0000256" key="3">
    <source>
        <dbReference type="ARBA" id="ARBA00023136"/>
    </source>
</evidence>
<keyword evidence="3 5" id="KW-0472">Membrane</keyword>
<dbReference type="PANTHER" id="PTHR46121">
    <property type="entry name" value="STEROIDOGENIC ACUTE REGULATORY PROTEIN-LIKE"/>
    <property type="match status" value="1"/>
</dbReference>
<reference evidence="9" key="1">
    <citation type="submission" date="2017-02" db="UniProtKB">
        <authorList>
            <consortium name="WormBaseParasite"/>
        </authorList>
    </citation>
    <scope>IDENTIFICATION</scope>
</reference>
<dbReference type="InterPro" id="IPR002913">
    <property type="entry name" value="START_lipid-bd_dom"/>
</dbReference>
<dbReference type="Pfam" id="PF10457">
    <property type="entry name" value="MENTAL"/>
    <property type="match status" value="1"/>
</dbReference>
<feature type="region of interest" description="Disordered" evidence="4">
    <location>
        <begin position="181"/>
        <end position="217"/>
    </location>
</feature>
<keyword evidence="5" id="KW-1133">Transmembrane helix</keyword>
<keyword evidence="8" id="KW-1185">Reference proteome</keyword>
<dbReference type="Gene3D" id="3.30.530.20">
    <property type="match status" value="1"/>
</dbReference>
<evidence type="ECO:0000256" key="5">
    <source>
        <dbReference type="SAM" id="Phobius"/>
    </source>
</evidence>
<dbReference type="PANTHER" id="PTHR46121:SF4">
    <property type="entry name" value="STEROIDOGENIC ACUTE REGULATORY PROTEIN-LIKE"/>
    <property type="match status" value="1"/>
</dbReference>
<name>A0A0N5ASL1_9BILA</name>
<accession>A0A0N5ASL1</accession>
<dbReference type="WBParaSite" id="SMUV_0000778401-mRNA-1">
    <property type="protein sequence ID" value="SMUV_0000778401-mRNA-1"/>
    <property type="gene ID" value="SMUV_0000778401"/>
</dbReference>
<dbReference type="SMART" id="SM00234">
    <property type="entry name" value="START"/>
    <property type="match status" value="1"/>
</dbReference>
<dbReference type="AlphaFoldDB" id="A0A0N5ASL1"/>
<proteinExistence type="predicted"/>
<dbReference type="GO" id="GO:0140284">
    <property type="term" value="C:endoplasmic reticulum-endosome membrane contact site"/>
    <property type="evidence" value="ECO:0007669"/>
    <property type="project" value="TreeGrafter"/>
</dbReference>
<dbReference type="GO" id="GO:0031902">
    <property type="term" value="C:late endosome membrane"/>
    <property type="evidence" value="ECO:0007669"/>
    <property type="project" value="TreeGrafter"/>
</dbReference>
<dbReference type="Pfam" id="PF01852">
    <property type="entry name" value="START"/>
    <property type="match status" value="1"/>
</dbReference>
<dbReference type="GO" id="GO:0005765">
    <property type="term" value="C:lysosomal membrane"/>
    <property type="evidence" value="ECO:0007669"/>
    <property type="project" value="TreeGrafter"/>
</dbReference>
<feature type="transmembrane region" description="Helical" evidence="5">
    <location>
        <begin position="118"/>
        <end position="138"/>
    </location>
</feature>
<protein>
    <submittedName>
        <fullName evidence="9">START domain-containing protein</fullName>
    </submittedName>
</protein>
<feature type="transmembrane region" description="Helical" evidence="5">
    <location>
        <begin position="43"/>
        <end position="67"/>
    </location>
</feature>
<feature type="transmembrane region" description="Helical" evidence="5">
    <location>
        <begin position="144"/>
        <end position="164"/>
    </location>
</feature>
<dbReference type="InterPro" id="IPR051869">
    <property type="entry name" value="STARD3"/>
</dbReference>
<feature type="compositionally biased region" description="Polar residues" evidence="4">
    <location>
        <begin position="182"/>
        <end position="193"/>
    </location>
</feature>
<dbReference type="GO" id="GO:0005789">
    <property type="term" value="C:endoplasmic reticulum membrane"/>
    <property type="evidence" value="ECO:0007669"/>
    <property type="project" value="TreeGrafter"/>
</dbReference>
<evidence type="ECO:0000256" key="2">
    <source>
        <dbReference type="ARBA" id="ARBA00022692"/>
    </source>
</evidence>
<feature type="domain" description="START" evidence="6">
    <location>
        <begin position="233"/>
        <end position="431"/>
    </location>
</feature>
<keyword evidence="2 5" id="KW-0812">Transmembrane</keyword>
<evidence type="ECO:0000256" key="4">
    <source>
        <dbReference type="SAM" id="MobiDB-lite"/>
    </source>
</evidence>
<feature type="domain" description="MENTAL" evidence="7">
    <location>
        <begin position="36"/>
        <end position="209"/>
    </location>
</feature>
<evidence type="ECO:0000313" key="9">
    <source>
        <dbReference type="WBParaSite" id="SMUV_0000778401-mRNA-1"/>
    </source>
</evidence>
<dbReference type="STRING" id="451379.A0A0N5ASL1"/>
<evidence type="ECO:0000256" key="1">
    <source>
        <dbReference type="ARBA" id="ARBA00004141"/>
    </source>
</evidence>
<evidence type="ECO:0000259" key="6">
    <source>
        <dbReference type="PROSITE" id="PS50848"/>
    </source>
</evidence>
<dbReference type="GO" id="GO:0008289">
    <property type="term" value="F:lipid binding"/>
    <property type="evidence" value="ECO:0007669"/>
    <property type="project" value="InterPro"/>
</dbReference>
<dbReference type="InterPro" id="IPR023393">
    <property type="entry name" value="START-like_dom_sf"/>
</dbReference>
<organism evidence="8 9">
    <name type="scientific">Syphacia muris</name>
    <dbReference type="NCBI Taxonomy" id="451379"/>
    <lineage>
        <taxon>Eukaryota</taxon>
        <taxon>Metazoa</taxon>
        <taxon>Ecdysozoa</taxon>
        <taxon>Nematoda</taxon>
        <taxon>Chromadorea</taxon>
        <taxon>Rhabditida</taxon>
        <taxon>Spirurina</taxon>
        <taxon>Oxyuridomorpha</taxon>
        <taxon>Oxyuroidea</taxon>
        <taxon>Oxyuridae</taxon>
        <taxon>Syphacia</taxon>
    </lineage>
</organism>
<dbReference type="GO" id="GO:0099044">
    <property type="term" value="P:vesicle tethering to endoplasmic reticulum"/>
    <property type="evidence" value="ECO:0007669"/>
    <property type="project" value="TreeGrafter"/>
</dbReference>
<dbReference type="Proteomes" id="UP000046393">
    <property type="component" value="Unplaced"/>
</dbReference>
<dbReference type="InterPro" id="IPR019498">
    <property type="entry name" value="MENTAL"/>
</dbReference>